<evidence type="ECO:0000256" key="10">
    <source>
        <dbReference type="ARBA" id="ARBA00023136"/>
    </source>
</evidence>
<accession>A0A849SK45</accession>
<sequence length="78" mass="7887">MDFQTALGFALPLGIGVAAIGSGIGLGMIGNGAMQAIGRQPEATARIQLAMIIIGAFAEALTIYAFVTMFILSSKIGG</sequence>
<dbReference type="InterPro" id="IPR020537">
    <property type="entry name" value="ATP_synth_F0_csu_DDCD_BS"/>
</dbReference>
<keyword evidence="6 11" id="KW-0375">Hydrogen ion transport</keyword>
<dbReference type="GO" id="GO:0008289">
    <property type="term" value="F:lipid binding"/>
    <property type="evidence" value="ECO:0007669"/>
    <property type="project" value="UniProtKB-KW"/>
</dbReference>
<evidence type="ECO:0000313" key="13">
    <source>
        <dbReference type="EMBL" id="NOT33207.1"/>
    </source>
</evidence>
<keyword evidence="5 11" id="KW-0812">Transmembrane</keyword>
<dbReference type="InterPro" id="IPR000454">
    <property type="entry name" value="ATP_synth_F0_csu"/>
</dbReference>
<feature type="transmembrane region" description="Helical" evidence="11">
    <location>
        <begin position="6"/>
        <end position="29"/>
    </location>
</feature>
<comment type="function">
    <text evidence="11">Key component of the F(0) channel; it plays a direct role in translocation across the membrane. A homomeric c-ring of between 10-14 subunits forms the central stalk rotor element with the F(1) delta and epsilon subunits.</text>
</comment>
<comment type="function">
    <text evidence="11">F(1)F(0) ATP synthase produces ATP from ADP in the presence of a proton or sodium gradient. F-type ATPases consist of two structural domains, F(1) containing the extramembraneous catalytic core and F(0) containing the membrane proton channel, linked together by a central stalk and a peripheral stalk. During catalysis, ATP synthesis in the catalytic domain of F(1) is coupled via a rotary mechanism of the central stalk subunits to proton translocation.</text>
</comment>
<evidence type="ECO:0000256" key="9">
    <source>
        <dbReference type="ARBA" id="ARBA00023121"/>
    </source>
</evidence>
<feature type="transmembrane region" description="Helical" evidence="11">
    <location>
        <begin position="49"/>
        <end position="72"/>
    </location>
</feature>
<keyword evidence="9 11" id="KW-0446">Lipid-binding</keyword>
<keyword evidence="7 11" id="KW-1133">Transmembrane helix</keyword>
<evidence type="ECO:0000313" key="14">
    <source>
        <dbReference type="Proteomes" id="UP000580839"/>
    </source>
</evidence>
<dbReference type="SUPFAM" id="SSF81333">
    <property type="entry name" value="F1F0 ATP synthase subunit C"/>
    <property type="match status" value="1"/>
</dbReference>
<evidence type="ECO:0000256" key="2">
    <source>
        <dbReference type="ARBA" id="ARBA00006704"/>
    </source>
</evidence>
<evidence type="ECO:0000256" key="11">
    <source>
        <dbReference type="HAMAP-Rule" id="MF_01396"/>
    </source>
</evidence>
<dbReference type="EMBL" id="JABFRW010000033">
    <property type="protein sequence ID" value="NOT33207.1"/>
    <property type="molecule type" value="Genomic_DNA"/>
</dbReference>
<keyword evidence="3 11" id="KW-0813">Transport</keyword>
<comment type="subcellular location">
    <subcellularLocation>
        <location evidence="11">Cell membrane</location>
        <topology evidence="11">Multi-pass membrane protein</topology>
    </subcellularLocation>
    <subcellularLocation>
        <location evidence="1">Membrane</location>
        <topology evidence="1">Multi-pass membrane protein</topology>
    </subcellularLocation>
</comment>
<name>A0A849SK45_UNCEI</name>
<keyword evidence="11" id="KW-1003">Cell membrane</keyword>
<evidence type="ECO:0000259" key="12">
    <source>
        <dbReference type="Pfam" id="PF00137"/>
    </source>
</evidence>
<evidence type="ECO:0000256" key="8">
    <source>
        <dbReference type="ARBA" id="ARBA00023065"/>
    </source>
</evidence>
<dbReference type="GO" id="GO:0033177">
    <property type="term" value="C:proton-transporting two-sector ATPase complex, proton-transporting domain"/>
    <property type="evidence" value="ECO:0007669"/>
    <property type="project" value="InterPro"/>
</dbReference>
<dbReference type="CDD" id="cd18121">
    <property type="entry name" value="ATP-synt_Fo_c"/>
    <property type="match status" value="1"/>
</dbReference>
<dbReference type="Proteomes" id="UP000580839">
    <property type="component" value="Unassembled WGS sequence"/>
</dbReference>
<evidence type="ECO:0000256" key="5">
    <source>
        <dbReference type="ARBA" id="ARBA00022692"/>
    </source>
</evidence>
<feature type="domain" description="V-ATPase proteolipid subunit C-like" evidence="12">
    <location>
        <begin position="13"/>
        <end position="72"/>
    </location>
</feature>
<evidence type="ECO:0000256" key="7">
    <source>
        <dbReference type="ARBA" id="ARBA00022989"/>
    </source>
</evidence>
<keyword evidence="8 11" id="KW-0406">Ion transport</keyword>
<dbReference type="GO" id="GO:0045259">
    <property type="term" value="C:proton-transporting ATP synthase complex"/>
    <property type="evidence" value="ECO:0007669"/>
    <property type="project" value="UniProtKB-KW"/>
</dbReference>
<dbReference type="InterPro" id="IPR002379">
    <property type="entry name" value="ATPase_proteolipid_c-like_dom"/>
</dbReference>
<dbReference type="Gene3D" id="1.20.20.10">
    <property type="entry name" value="F1F0 ATP synthase subunit C"/>
    <property type="match status" value="1"/>
</dbReference>
<dbReference type="HAMAP" id="MF_01396">
    <property type="entry name" value="ATP_synth_c_bact"/>
    <property type="match status" value="1"/>
</dbReference>
<comment type="caution">
    <text evidence="13">The sequence shown here is derived from an EMBL/GenBank/DDBJ whole genome shotgun (WGS) entry which is preliminary data.</text>
</comment>
<feature type="site" description="Reversibly protonated during proton transport" evidence="11">
    <location>
        <position position="59"/>
    </location>
</feature>
<dbReference type="InterPro" id="IPR035921">
    <property type="entry name" value="F/V-ATP_Csub_sf"/>
</dbReference>
<dbReference type="AlphaFoldDB" id="A0A849SK45"/>
<evidence type="ECO:0000256" key="1">
    <source>
        <dbReference type="ARBA" id="ARBA00004141"/>
    </source>
</evidence>
<dbReference type="PROSITE" id="PS00605">
    <property type="entry name" value="ATPASE_C"/>
    <property type="match status" value="1"/>
</dbReference>
<evidence type="ECO:0000256" key="4">
    <source>
        <dbReference type="ARBA" id="ARBA00022547"/>
    </source>
</evidence>
<keyword evidence="10 11" id="KW-0472">Membrane</keyword>
<proteinExistence type="inferred from homology"/>
<protein>
    <recommendedName>
        <fullName evidence="11">ATP synthase subunit c</fullName>
    </recommendedName>
    <alternativeName>
        <fullName evidence="11">ATP synthase F(0) sector subunit c</fullName>
    </alternativeName>
    <alternativeName>
        <fullName evidence="11">F-type ATPase subunit c</fullName>
        <shortName evidence="11">F-ATPase subunit c</shortName>
    </alternativeName>
    <alternativeName>
        <fullName evidence="11">Lipid-binding protein</fullName>
    </alternativeName>
</protein>
<keyword evidence="11" id="KW-0066">ATP synthesis</keyword>
<dbReference type="InterPro" id="IPR038662">
    <property type="entry name" value="ATP_synth_F0_csu_sf"/>
</dbReference>
<keyword evidence="4 11" id="KW-0138">CF(0)</keyword>
<dbReference type="GO" id="GO:0046933">
    <property type="term" value="F:proton-transporting ATP synthase activity, rotational mechanism"/>
    <property type="evidence" value="ECO:0007669"/>
    <property type="project" value="UniProtKB-UniRule"/>
</dbReference>
<dbReference type="GO" id="GO:0005886">
    <property type="term" value="C:plasma membrane"/>
    <property type="evidence" value="ECO:0007669"/>
    <property type="project" value="UniProtKB-SubCell"/>
</dbReference>
<organism evidence="13 14">
    <name type="scientific">Eiseniibacteriota bacterium</name>
    <dbReference type="NCBI Taxonomy" id="2212470"/>
    <lineage>
        <taxon>Bacteria</taxon>
        <taxon>Candidatus Eiseniibacteriota</taxon>
    </lineage>
</organism>
<comment type="similarity">
    <text evidence="2 11">Belongs to the ATPase C chain family.</text>
</comment>
<dbReference type="Pfam" id="PF00137">
    <property type="entry name" value="ATP-synt_C"/>
    <property type="match status" value="1"/>
</dbReference>
<dbReference type="PRINTS" id="PR00124">
    <property type="entry name" value="ATPASEC"/>
</dbReference>
<evidence type="ECO:0000256" key="3">
    <source>
        <dbReference type="ARBA" id="ARBA00022448"/>
    </source>
</evidence>
<reference evidence="13 14" key="1">
    <citation type="submission" date="2020-04" db="EMBL/GenBank/DDBJ databases">
        <title>Metagenomic profiling of ammonia- and methane-oxidizing microorganisms in a Dutch drinking water treatment plant.</title>
        <authorList>
            <person name="Poghosyan L."/>
            <person name="Leucker S."/>
        </authorList>
    </citation>
    <scope>NUCLEOTIDE SEQUENCE [LARGE SCALE GENOMIC DNA]</scope>
    <source>
        <strain evidence="13">S-RSF-IL-03</strain>
    </source>
</reference>
<evidence type="ECO:0000256" key="6">
    <source>
        <dbReference type="ARBA" id="ARBA00022781"/>
    </source>
</evidence>
<gene>
    <name evidence="11" type="primary">atpE</name>
    <name evidence="13" type="ORF">HOP12_03455</name>
</gene>